<name>A0ACB8BQY1_9AGAM</name>
<evidence type="ECO:0000313" key="2">
    <source>
        <dbReference type="Proteomes" id="UP000790709"/>
    </source>
</evidence>
<comment type="caution">
    <text evidence="1">The sequence shown here is derived from an EMBL/GenBank/DDBJ whole genome shotgun (WGS) entry which is preliminary data.</text>
</comment>
<proteinExistence type="predicted"/>
<accession>A0ACB8BQY1</accession>
<dbReference type="Proteomes" id="UP000790709">
    <property type="component" value="Unassembled WGS sequence"/>
</dbReference>
<dbReference type="EMBL" id="MU266357">
    <property type="protein sequence ID" value="KAH7928089.1"/>
    <property type="molecule type" value="Genomic_DNA"/>
</dbReference>
<gene>
    <name evidence="1" type="ORF">BV22DRAFT_1103277</name>
</gene>
<keyword evidence="2" id="KW-1185">Reference proteome</keyword>
<reference evidence="1" key="1">
    <citation type="journal article" date="2021" name="New Phytol.">
        <title>Evolutionary innovations through gain and loss of genes in the ectomycorrhizal Boletales.</title>
        <authorList>
            <person name="Wu G."/>
            <person name="Miyauchi S."/>
            <person name="Morin E."/>
            <person name="Kuo A."/>
            <person name="Drula E."/>
            <person name="Varga T."/>
            <person name="Kohler A."/>
            <person name="Feng B."/>
            <person name="Cao Y."/>
            <person name="Lipzen A."/>
            <person name="Daum C."/>
            <person name="Hundley H."/>
            <person name="Pangilinan J."/>
            <person name="Johnson J."/>
            <person name="Barry K."/>
            <person name="LaButti K."/>
            <person name="Ng V."/>
            <person name="Ahrendt S."/>
            <person name="Min B."/>
            <person name="Choi I.G."/>
            <person name="Park H."/>
            <person name="Plett J.M."/>
            <person name="Magnuson J."/>
            <person name="Spatafora J.W."/>
            <person name="Nagy L.G."/>
            <person name="Henrissat B."/>
            <person name="Grigoriev I.V."/>
            <person name="Yang Z.L."/>
            <person name="Xu J."/>
            <person name="Martin F.M."/>
        </authorList>
    </citation>
    <scope>NUCLEOTIDE SEQUENCE</scope>
    <source>
        <strain evidence="1">KUC20120723A-06</strain>
    </source>
</reference>
<protein>
    <submittedName>
        <fullName evidence="1">GroES-like protein</fullName>
    </submittedName>
</protein>
<sequence length="334" mass="36145">MPGFDLTVYKGSSDGKIVKTTTHKDTLGHDEVLIKVTHAGLCGTDQHYRTANIVLGHEGIGVVQQVGSQVTTFKVGERAGWGYLHESCMHCDECLNGNEIHCLERHMYGSAEQDQGAFASHAVWKAPFLFHIPDALDSASAAPLMCAGATVFNAMYTHGLRSTDRVGIVGVGGLGHLAIQFAAKMGCEVVVFSGTENKKEEAKALGASEFYATKGVDKLDIGRPVKHLYVTTSILPDWNLYLPVLAPNASIYPLTVAMGDLTIPYMALVENGLRIQGGICPSRGTHVKMLRFAAFHGIKPISQTFPLTVEGIEEAMEKLDKGQMRYRAVLVAEN</sequence>
<evidence type="ECO:0000313" key="1">
    <source>
        <dbReference type="EMBL" id="KAH7928089.1"/>
    </source>
</evidence>
<organism evidence="1 2">
    <name type="scientific">Leucogyrophana mollusca</name>
    <dbReference type="NCBI Taxonomy" id="85980"/>
    <lineage>
        <taxon>Eukaryota</taxon>
        <taxon>Fungi</taxon>
        <taxon>Dikarya</taxon>
        <taxon>Basidiomycota</taxon>
        <taxon>Agaricomycotina</taxon>
        <taxon>Agaricomycetes</taxon>
        <taxon>Agaricomycetidae</taxon>
        <taxon>Boletales</taxon>
        <taxon>Boletales incertae sedis</taxon>
        <taxon>Leucogyrophana</taxon>
    </lineage>
</organism>